<accession>A0ABS4RLQ3</accession>
<dbReference type="Proteomes" id="UP000810207">
    <property type="component" value="Unassembled WGS sequence"/>
</dbReference>
<sequence length="60" mass="6898">MKVYGIENKDGYFYNFVTQGWTVWSVQCQLPSVDLADNLLLLYSDNPDFYNADVSPVDID</sequence>
<dbReference type="EMBL" id="JAGIKV010000001">
    <property type="protein sequence ID" value="MBP2243830.1"/>
    <property type="molecule type" value="Genomic_DNA"/>
</dbReference>
<keyword evidence="2" id="KW-1185">Reference proteome</keyword>
<comment type="caution">
    <text evidence="1">The sequence shown here is derived from an EMBL/GenBank/DDBJ whole genome shotgun (WGS) entry which is preliminary data.</text>
</comment>
<evidence type="ECO:0000313" key="1">
    <source>
        <dbReference type="EMBL" id="MBP2243830.1"/>
    </source>
</evidence>
<reference evidence="1 2" key="1">
    <citation type="submission" date="2021-03" db="EMBL/GenBank/DDBJ databases">
        <title>Genomic Encyclopedia of Type Strains, Phase IV (KMG-IV): sequencing the most valuable type-strain genomes for metagenomic binning, comparative biology and taxonomic classification.</title>
        <authorList>
            <person name="Goeker M."/>
        </authorList>
    </citation>
    <scope>NUCLEOTIDE SEQUENCE [LARGE SCALE GENOMIC DNA]</scope>
    <source>
        <strain evidence="1 2">DSM 21292</strain>
    </source>
</reference>
<protein>
    <submittedName>
        <fullName evidence="1">Uncharacterized protein</fullName>
    </submittedName>
</protein>
<organism evidence="1 2">
    <name type="scientific">Paenibacillus xylanexedens</name>
    <dbReference type="NCBI Taxonomy" id="528191"/>
    <lineage>
        <taxon>Bacteria</taxon>
        <taxon>Bacillati</taxon>
        <taxon>Bacillota</taxon>
        <taxon>Bacilli</taxon>
        <taxon>Bacillales</taxon>
        <taxon>Paenibacillaceae</taxon>
        <taxon>Paenibacillus</taxon>
    </lineage>
</organism>
<proteinExistence type="predicted"/>
<gene>
    <name evidence="1" type="ORF">J2Z28_000435</name>
</gene>
<name>A0ABS4RLQ3_PAEXY</name>
<evidence type="ECO:0000313" key="2">
    <source>
        <dbReference type="Proteomes" id="UP000810207"/>
    </source>
</evidence>